<organism evidence="3 4">
    <name type="scientific">Blastococcus tunisiensis</name>
    <dbReference type="NCBI Taxonomy" id="1798228"/>
    <lineage>
        <taxon>Bacteria</taxon>
        <taxon>Bacillati</taxon>
        <taxon>Actinomycetota</taxon>
        <taxon>Actinomycetes</taxon>
        <taxon>Geodermatophilales</taxon>
        <taxon>Geodermatophilaceae</taxon>
        <taxon>Blastococcus</taxon>
    </lineage>
</organism>
<dbReference type="Proteomes" id="UP000198589">
    <property type="component" value="Unassembled WGS sequence"/>
</dbReference>
<accession>A0A1I1VPG6</accession>
<evidence type="ECO:0000313" key="4">
    <source>
        <dbReference type="Proteomes" id="UP000198589"/>
    </source>
</evidence>
<reference evidence="4" key="1">
    <citation type="submission" date="2016-10" db="EMBL/GenBank/DDBJ databases">
        <authorList>
            <person name="Varghese N."/>
            <person name="Submissions S."/>
        </authorList>
    </citation>
    <scope>NUCLEOTIDE SEQUENCE [LARGE SCALE GENOMIC DNA]</scope>
    <source>
        <strain evidence="4">DSM 46838</strain>
    </source>
</reference>
<feature type="region of interest" description="Disordered" evidence="1">
    <location>
        <begin position="57"/>
        <end position="111"/>
    </location>
</feature>
<dbReference type="AlphaFoldDB" id="A0A1I1VPG6"/>
<gene>
    <name evidence="3" type="ORF">SAMN05216574_10149</name>
</gene>
<feature type="compositionally biased region" description="Low complexity" evidence="1">
    <location>
        <begin position="89"/>
        <end position="105"/>
    </location>
</feature>
<dbReference type="EMBL" id="FOND01000001">
    <property type="protein sequence ID" value="SFD84841.1"/>
    <property type="molecule type" value="Genomic_DNA"/>
</dbReference>
<keyword evidence="4" id="KW-1185">Reference proteome</keyword>
<feature type="compositionally biased region" description="Low complexity" evidence="1">
    <location>
        <begin position="57"/>
        <end position="77"/>
    </location>
</feature>
<dbReference type="STRING" id="1798228.SAMN05216574_10149"/>
<keyword evidence="2" id="KW-1133">Transmembrane helix</keyword>
<keyword evidence="2" id="KW-0812">Transmembrane</keyword>
<keyword evidence="2" id="KW-0472">Membrane</keyword>
<dbReference type="OrthoDB" id="3638805at2"/>
<name>A0A1I1VPG6_9ACTN</name>
<dbReference type="RefSeq" id="WP_092194799.1">
    <property type="nucleotide sequence ID" value="NZ_FOND01000001.1"/>
</dbReference>
<evidence type="ECO:0000256" key="1">
    <source>
        <dbReference type="SAM" id="MobiDB-lite"/>
    </source>
</evidence>
<protein>
    <submittedName>
        <fullName evidence="3">Uncharacterized protein</fullName>
    </submittedName>
</protein>
<evidence type="ECO:0000313" key="3">
    <source>
        <dbReference type="EMBL" id="SFD84841.1"/>
    </source>
</evidence>
<evidence type="ECO:0000256" key="2">
    <source>
        <dbReference type="SAM" id="Phobius"/>
    </source>
</evidence>
<proteinExistence type="predicted"/>
<feature type="transmembrane region" description="Helical" evidence="2">
    <location>
        <begin position="26"/>
        <end position="46"/>
    </location>
</feature>
<sequence length="190" mass="19083">MIISAGLLVLVGLGLFVGGILTGTTAFYWGCVAVCVIAAVLLFLAWRSISAASRGATTQGSPAASAAAPAASAGPAAPVEPPPGGADAGGPAVATGATAAAAPVEESGEPAVEEVEVTDLLLVVDLTDEVLVVDEHPRYHLPGCRHLAGRETIPVPIDEARTDGFTPCADCAPDRNLAQRARERRAAPGN</sequence>